<sequence>MSIYDALTAQAHPVSLEPSETSYFSPSGAGLDPRLFRNNKLVPTVRSSIMRILLEHLKTNYANPEAYAHIWLAGSAVSYQWTAARNPADLDCLIGINYLAFRQNNSQYKSLSDKQIATMLNEDFRDIQEDLDNFMGAYELTFYVNVNSDIRTIKPYAAYSLTNDEWTVAPEIKAAPVNKMWERKVGTDTSLTTDILARYSKAFNDIHAATTDTARRNAESALKLAIDQGTALFDDIHQGRKYAFSPSGLGYSDIHNYRWQAGKSAGTIQALRKLKDINKASKKEYEAKTYGMELPDANTLIRRALGARK</sequence>
<dbReference type="EMBL" id="LR796666">
    <property type="protein sequence ID" value="CAB4158217.1"/>
    <property type="molecule type" value="Genomic_DNA"/>
</dbReference>
<reference evidence="1" key="1">
    <citation type="submission" date="2020-04" db="EMBL/GenBank/DDBJ databases">
        <authorList>
            <person name="Chiriac C."/>
            <person name="Salcher M."/>
            <person name="Ghai R."/>
            <person name="Kavagutti S V."/>
        </authorList>
    </citation>
    <scope>NUCLEOTIDE SEQUENCE</scope>
</reference>
<gene>
    <name evidence="1" type="ORF">UFOVP429_82</name>
    <name evidence="2" type="ORF">UFOVP696_85</name>
</gene>
<accession>A0A6J5MMJ0</accession>
<organism evidence="1">
    <name type="scientific">uncultured Caudovirales phage</name>
    <dbReference type="NCBI Taxonomy" id="2100421"/>
    <lineage>
        <taxon>Viruses</taxon>
        <taxon>Duplodnaviria</taxon>
        <taxon>Heunggongvirae</taxon>
        <taxon>Uroviricota</taxon>
        <taxon>Caudoviricetes</taxon>
        <taxon>Peduoviridae</taxon>
        <taxon>Maltschvirus</taxon>
        <taxon>Maltschvirus maltsch</taxon>
    </lineage>
</organism>
<dbReference type="EMBL" id="LR796484">
    <property type="protein sequence ID" value="CAB4148034.1"/>
    <property type="molecule type" value="Genomic_DNA"/>
</dbReference>
<protein>
    <submittedName>
        <fullName evidence="1">Uncharacterized protein</fullName>
    </submittedName>
</protein>
<evidence type="ECO:0000313" key="1">
    <source>
        <dbReference type="EMBL" id="CAB4148034.1"/>
    </source>
</evidence>
<evidence type="ECO:0000313" key="2">
    <source>
        <dbReference type="EMBL" id="CAB4158217.1"/>
    </source>
</evidence>
<proteinExistence type="predicted"/>
<name>A0A6J5MMJ0_9CAUD</name>